<evidence type="ECO:0000313" key="2">
    <source>
        <dbReference type="EMBL" id="EFZ36687.1"/>
    </source>
</evidence>
<keyword evidence="3" id="KW-1185">Reference proteome</keyword>
<keyword evidence="1" id="KW-0812">Transmembrane</keyword>
<keyword evidence="1" id="KW-1133">Transmembrane helix</keyword>
<sequence length="118" mass="13345">MITDNLIRNKFIHETVKRGINKIYSIQEQVVRDNYELRTGRLIASLSSHTFSASEQGFTRVFLSEFFLISAFSIWLTGYATTESQSIGVPTLLSIIGLSGAFFIMRCSPNFPMALRTK</sequence>
<organism evidence="2 3">
    <name type="scientific">Hoylesella oralis ATCC 33269</name>
    <dbReference type="NCBI Taxonomy" id="873533"/>
    <lineage>
        <taxon>Bacteria</taxon>
        <taxon>Pseudomonadati</taxon>
        <taxon>Bacteroidota</taxon>
        <taxon>Bacteroidia</taxon>
        <taxon>Bacteroidales</taxon>
        <taxon>Prevotellaceae</taxon>
        <taxon>Hoylesella</taxon>
    </lineage>
</organism>
<comment type="caution">
    <text evidence="2">The sequence shown here is derived from an EMBL/GenBank/DDBJ whole genome shotgun (WGS) entry which is preliminary data.</text>
</comment>
<protein>
    <submittedName>
        <fullName evidence="2">Uncharacterized protein</fullName>
    </submittedName>
</protein>
<dbReference type="EMBL" id="AEPE02000005">
    <property type="protein sequence ID" value="EFZ36687.1"/>
    <property type="molecule type" value="Genomic_DNA"/>
</dbReference>
<feature type="transmembrane region" description="Helical" evidence="1">
    <location>
        <begin position="61"/>
        <end position="81"/>
    </location>
</feature>
<accession>E7RQZ9</accession>
<dbReference type="Proteomes" id="UP000005580">
    <property type="component" value="Unassembled WGS sequence"/>
</dbReference>
<proteinExistence type="predicted"/>
<dbReference type="AlphaFoldDB" id="E7RQZ9"/>
<gene>
    <name evidence="2" type="ORF">HMPREF0663_11600</name>
</gene>
<evidence type="ECO:0000313" key="3">
    <source>
        <dbReference type="Proteomes" id="UP000005580"/>
    </source>
</evidence>
<keyword evidence="1" id="KW-0472">Membrane</keyword>
<feature type="transmembrane region" description="Helical" evidence="1">
    <location>
        <begin position="87"/>
        <end position="108"/>
    </location>
</feature>
<reference evidence="2" key="1">
    <citation type="submission" date="2011-01" db="EMBL/GenBank/DDBJ databases">
        <authorList>
            <person name="Muzny D."/>
            <person name="Qin X."/>
            <person name="Buhay C."/>
            <person name="Dugan-Rocha S."/>
            <person name="Ding Y."/>
            <person name="Chen G."/>
            <person name="Hawes A."/>
            <person name="Holder M."/>
            <person name="Jhangiani S."/>
            <person name="Johnson A."/>
            <person name="Khan Z."/>
            <person name="Li Z."/>
            <person name="Liu W."/>
            <person name="Liu X."/>
            <person name="Perez L."/>
            <person name="Shen H."/>
            <person name="Wang Q."/>
            <person name="Watt J."/>
            <person name="Xi L."/>
            <person name="Xin Y."/>
            <person name="Zhou J."/>
            <person name="Deng J."/>
            <person name="Jiang H."/>
            <person name="Liu Y."/>
            <person name="Qu J."/>
            <person name="Song X.-Z."/>
            <person name="Zhang L."/>
            <person name="Villasana D."/>
            <person name="Johnson A."/>
            <person name="Liu J."/>
            <person name="Liyanage D."/>
            <person name="Lorensuhewa L."/>
            <person name="Robinson T."/>
            <person name="Song A."/>
            <person name="Song B.-B."/>
            <person name="Dinh H."/>
            <person name="Thornton R."/>
            <person name="Coyle M."/>
            <person name="Francisco L."/>
            <person name="Jackson L."/>
            <person name="Javaid M."/>
            <person name="Korchina V."/>
            <person name="Kovar C."/>
            <person name="Mata R."/>
            <person name="Mathew T."/>
            <person name="Ngo R."/>
            <person name="Nguyen L."/>
            <person name="Nguyen N."/>
            <person name="Okwuonu G."/>
            <person name="Ongeri F."/>
            <person name="Pham C."/>
            <person name="Simmons D."/>
            <person name="Wilczek-Boney K."/>
            <person name="Hale W."/>
            <person name="Jakkamsetti A."/>
            <person name="Pham P."/>
            <person name="Ruth R."/>
            <person name="San Lucas F."/>
            <person name="Warren J."/>
            <person name="Zhang J."/>
            <person name="Zhao Z."/>
            <person name="Zhou C."/>
            <person name="Zhu D."/>
            <person name="Lee S."/>
            <person name="Bess C."/>
            <person name="Blankenburg K."/>
            <person name="Forbes L."/>
            <person name="Fu Q."/>
            <person name="Gubbala S."/>
            <person name="Hirani K."/>
            <person name="Jayaseelan J.C."/>
            <person name="Lara F."/>
            <person name="Munidasa M."/>
            <person name="Palculict T."/>
            <person name="Patil S."/>
            <person name="Pu L.-L."/>
            <person name="Saada N."/>
            <person name="Tang L."/>
            <person name="Weissenberger G."/>
            <person name="Zhu Y."/>
            <person name="Hemphill L."/>
            <person name="Shang Y."/>
            <person name="Youmans B."/>
            <person name="Ayvaz T."/>
            <person name="Ross M."/>
            <person name="Santibanez J."/>
            <person name="Aqrawi P."/>
            <person name="Gross S."/>
            <person name="Joshi V."/>
            <person name="Fowler G."/>
            <person name="Nazareth L."/>
            <person name="Reid J."/>
            <person name="Worley K."/>
            <person name="Petrosino J."/>
            <person name="Highlander S."/>
            <person name="Gibbs R."/>
        </authorList>
    </citation>
    <scope>NUCLEOTIDE SEQUENCE [LARGE SCALE GENOMIC DNA]</scope>
    <source>
        <strain evidence="2">ATCC 33269</strain>
    </source>
</reference>
<dbReference type="HOGENOM" id="CLU_2070981_0_0_10"/>
<evidence type="ECO:0000256" key="1">
    <source>
        <dbReference type="SAM" id="Phobius"/>
    </source>
</evidence>
<dbReference type="STRING" id="28134.SAMN05444288_2409"/>
<name>E7RQZ9_9BACT</name>